<dbReference type="PANTHER" id="PTHR43428">
    <property type="entry name" value="ARSENATE REDUCTASE"/>
    <property type="match status" value="1"/>
</dbReference>
<dbReference type="EMBL" id="CP006912">
    <property type="protein sequence ID" value="AHB49732.1"/>
    <property type="molecule type" value="Genomic_DNA"/>
</dbReference>
<evidence type="ECO:0000313" key="4">
    <source>
        <dbReference type="Proteomes" id="UP000018542"/>
    </source>
</evidence>
<proteinExistence type="predicted"/>
<dbReference type="GO" id="GO:0046685">
    <property type="term" value="P:response to arsenic-containing substance"/>
    <property type="evidence" value="ECO:0007669"/>
    <property type="project" value="UniProtKB-KW"/>
</dbReference>
<dbReference type="AlphaFoldDB" id="V5SGV6"/>
<dbReference type="PANTHER" id="PTHR43428:SF1">
    <property type="entry name" value="ARSENATE REDUCTASE"/>
    <property type="match status" value="1"/>
</dbReference>
<dbReference type="SUPFAM" id="SSF52788">
    <property type="entry name" value="Phosphotyrosine protein phosphatases I"/>
    <property type="match status" value="1"/>
</dbReference>
<feature type="domain" description="Phosphotyrosine protein phosphatase I" evidence="2">
    <location>
        <begin position="6"/>
        <end position="144"/>
    </location>
</feature>
<sequence length="173" mass="19172">MTDTPLNVLFLCTHNSARSIIAECVMNRLGAGRFRGFSAGSQPSGRVHPYAMDLLKQLDYDTSDLSSKSWEVFTALDAPRLDFVFTVCDNAAHEVCPVWPGQPISAHWGLPDPSAAQGTESERRLAFADTHRMLYQRISIFTSLPLATLDKLSLQRRLEDIGRGEVMSSEPTT</sequence>
<dbReference type="PATRIC" id="fig|1029756.8.peg.3578"/>
<keyword evidence="1" id="KW-0059">Arsenical resistance</keyword>
<evidence type="ECO:0000256" key="1">
    <source>
        <dbReference type="ARBA" id="ARBA00022849"/>
    </source>
</evidence>
<protein>
    <submittedName>
        <fullName evidence="3">Arsenate reductase</fullName>
    </submittedName>
</protein>
<dbReference type="CDD" id="cd16345">
    <property type="entry name" value="LMWP_ArsC"/>
    <property type="match status" value="1"/>
</dbReference>
<dbReference type="Pfam" id="PF01451">
    <property type="entry name" value="LMWPc"/>
    <property type="match status" value="1"/>
</dbReference>
<dbReference type="HOGENOM" id="CLU_071415_3_0_5"/>
<dbReference type="SMART" id="SM00226">
    <property type="entry name" value="LMWPc"/>
    <property type="match status" value="1"/>
</dbReference>
<dbReference type="OrthoDB" id="9793058at2"/>
<dbReference type="InterPro" id="IPR023485">
    <property type="entry name" value="Ptyr_pPase"/>
</dbReference>
<dbReference type="KEGG" id="hni:W911_17190"/>
<dbReference type="STRING" id="1029756.W911_17190"/>
<gene>
    <name evidence="3" type="ORF">W911_17190</name>
</gene>
<dbReference type="InterPro" id="IPR036196">
    <property type="entry name" value="Ptyr_pPase_sf"/>
</dbReference>
<dbReference type="Gene3D" id="3.40.50.2300">
    <property type="match status" value="1"/>
</dbReference>
<reference evidence="3 4" key="1">
    <citation type="journal article" date="2014" name="Genome Announc.">
        <title>Complete Genome Sequence of Hyphomicrobium nitrativorans Strain NL23, a Denitrifying Bacterium Isolated from Biofilm of a Methanol-Fed Denitrification System Treating Seawater at the Montreal Biodome.</title>
        <authorList>
            <person name="Martineau C."/>
            <person name="Villeneuve C."/>
            <person name="Mauffrey F."/>
            <person name="Villemur R."/>
        </authorList>
    </citation>
    <scope>NUCLEOTIDE SEQUENCE [LARGE SCALE GENOMIC DNA]</scope>
    <source>
        <strain evidence="3">NL23</strain>
    </source>
</reference>
<dbReference type="Proteomes" id="UP000018542">
    <property type="component" value="Chromosome"/>
</dbReference>
<keyword evidence="4" id="KW-1185">Reference proteome</keyword>
<accession>V5SGV6</accession>
<evidence type="ECO:0000259" key="2">
    <source>
        <dbReference type="SMART" id="SM00226"/>
    </source>
</evidence>
<evidence type="ECO:0000313" key="3">
    <source>
        <dbReference type="EMBL" id="AHB49732.1"/>
    </source>
</evidence>
<dbReference type="RefSeq" id="WP_023788727.1">
    <property type="nucleotide sequence ID" value="NC_022997.1"/>
</dbReference>
<organism evidence="3 4">
    <name type="scientific">Hyphomicrobium nitrativorans NL23</name>
    <dbReference type="NCBI Taxonomy" id="1029756"/>
    <lineage>
        <taxon>Bacteria</taxon>
        <taxon>Pseudomonadati</taxon>
        <taxon>Pseudomonadota</taxon>
        <taxon>Alphaproteobacteria</taxon>
        <taxon>Hyphomicrobiales</taxon>
        <taxon>Hyphomicrobiaceae</taxon>
        <taxon>Hyphomicrobium</taxon>
    </lineage>
</organism>
<name>V5SGV6_9HYPH</name>